<sequence>MTSSYPPSPPLYDPTEPRPAAPDAWLAAPAHQQPQWSDPLRATAVRAELARLPGLVTWEETEVLRMLLAQAAAGEYQVIQAGDCAEDPAECTPSAVARKVGVLDALAGIMKVNTGRPVIRIGRIAGQFAKPRSSPTEQVDGVELPVFRGPLVNDPAPDAEARQARAERMLECYAAAQRATAFLRGRTGGWNPPTGAPVWTSHEALLLDYELPFLRRTPTGQTMLTSTHLPWIGERTRQPDAAHARMLAQVTNPLACKVGPSTDPDALLRLCALLDPDREPGRLTLIARMGAAGVASKLPRLVTAVREAGHPAAWLCDPMHGNTVTAPSGHKTRLVPVLIEEVVGFQAAVAGAGGVAAGLHLETTPDPVTECAWGADGVAGVAEHYTSLCDPRLNPQQAFTVAGAWGAA</sequence>
<dbReference type="GO" id="GO:0009073">
    <property type="term" value="P:aromatic amino acid family biosynthetic process"/>
    <property type="evidence" value="ECO:0007669"/>
    <property type="project" value="UniProtKB-KW"/>
</dbReference>
<dbReference type="Proteomes" id="UP000625682">
    <property type="component" value="Unassembled WGS sequence"/>
</dbReference>
<evidence type="ECO:0000313" key="7">
    <source>
        <dbReference type="Proteomes" id="UP000625682"/>
    </source>
</evidence>
<feature type="compositionally biased region" description="Pro residues" evidence="5">
    <location>
        <begin position="1"/>
        <end position="20"/>
    </location>
</feature>
<feature type="binding site" evidence="3">
    <location>
        <position position="390"/>
    </location>
    <ligand>
        <name>Mn(2+)</name>
        <dbReference type="ChEBI" id="CHEBI:29035"/>
    </ligand>
</feature>
<comment type="similarity">
    <text evidence="1 4">Belongs to the class-II DAHP synthase family.</text>
</comment>
<reference evidence="6" key="2">
    <citation type="submission" date="2020-09" db="EMBL/GenBank/DDBJ databases">
        <authorList>
            <person name="Sun Q."/>
            <person name="Zhou Y."/>
        </authorList>
    </citation>
    <scope>NUCLEOTIDE SEQUENCE</scope>
    <source>
        <strain evidence="6">CGMCC 4.7272</strain>
    </source>
</reference>
<protein>
    <recommendedName>
        <fullName evidence="4">Phospho-2-dehydro-3-deoxyheptonate aldolase</fullName>
        <ecNumber evidence="4">2.5.1.54</ecNumber>
    </recommendedName>
</protein>
<dbReference type="PANTHER" id="PTHR21337:SF0">
    <property type="entry name" value="PHOSPHO-2-DEHYDRO-3-DEOXYHEPTONATE ALDOLASE"/>
    <property type="match status" value="1"/>
</dbReference>
<feature type="binding site" evidence="3">
    <location>
        <position position="288"/>
    </location>
    <ligand>
        <name>phosphoenolpyruvate</name>
        <dbReference type="ChEBI" id="CHEBI:58702"/>
    </ligand>
</feature>
<keyword evidence="2 4" id="KW-0808">Transferase</keyword>
<dbReference type="AlphaFoldDB" id="A0A917LDR0"/>
<organism evidence="6 7">
    <name type="scientific">Streptomyces lacrimifluminis</name>
    <dbReference type="NCBI Taxonomy" id="1500077"/>
    <lineage>
        <taxon>Bacteria</taxon>
        <taxon>Bacillati</taxon>
        <taxon>Actinomycetota</taxon>
        <taxon>Actinomycetes</taxon>
        <taxon>Kitasatosporales</taxon>
        <taxon>Streptomycetaceae</taxon>
        <taxon>Streptomyces</taxon>
    </lineage>
</organism>
<evidence type="ECO:0000256" key="5">
    <source>
        <dbReference type="SAM" id="MobiDB-lite"/>
    </source>
</evidence>
<keyword evidence="3" id="KW-0170">Cobalt</keyword>
<dbReference type="InterPro" id="IPR002480">
    <property type="entry name" value="DAHP_synth_2"/>
</dbReference>
<dbReference type="Pfam" id="PF01474">
    <property type="entry name" value="DAHP_synth_2"/>
    <property type="match status" value="2"/>
</dbReference>
<accession>A0A917LDR0</accession>
<feature type="binding site" evidence="3">
    <location>
        <position position="84"/>
    </location>
    <ligand>
        <name>Mn(2+)</name>
        <dbReference type="ChEBI" id="CHEBI:29035"/>
    </ligand>
</feature>
<dbReference type="InterPro" id="IPR013785">
    <property type="entry name" value="Aldolase_TIM"/>
</dbReference>
<keyword evidence="7" id="KW-1185">Reference proteome</keyword>
<reference evidence="6" key="1">
    <citation type="journal article" date="2014" name="Int. J. Syst. Evol. Microbiol.">
        <title>Complete genome sequence of Corynebacterium casei LMG S-19264T (=DSM 44701T), isolated from a smear-ripened cheese.</title>
        <authorList>
            <consortium name="US DOE Joint Genome Institute (JGI-PGF)"/>
            <person name="Walter F."/>
            <person name="Albersmeier A."/>
            <person name="Kalinowski J."/>
            <person name="Ruckert C."/>
        </authorList>
    </citation>
    <scope>NUCLEOTIDE SEQUENCE</scope>
    <source>
        <strain evidence="6">CGMCC 4.7272</strain>
    </source>
</reference>
<dbReference type="SUPFAM" id="SSF51569">
    <property type="entry name" value="Aldolase"/>
    <property type="match status" value="1"/>
</dbReference>
<evidence type="ECO:0000256" key="3">
    <source>
        <dbReference type="PIRSR" id="PIRSR602480-1"/>
    </source>
</evidence>
<comment type="caution">
    <text evidence="6">The sequence shown here is derived from an EMBL/GenBank/DDBJ whole genome shotgun (WGS) entry which is preliminary data.</text>
</comment>
<feature type="compositionally biased region" description="Low complexity" evidence="5">
    <location>
        <begin position="21"/>
        <end position="30"/>
    </location>
</feature>
<feature type="binding site" evidence="3">
    <location>
        <position position="257"/>
    </location>
    <ligand>
        <name>phosphoenolpyruvate</name>
        <dbReference type="ChEBI" id="CHEBI:58702"/>
    </ligand>
</feature>
<comment type="catalytic activity">
    <reaction evidence="4">
        <text>D-erythrose 4-phosphate + phosphoenolpyruvate + H2O = 7-phospho-2-dehydro-3-deoxy-D-arabino-heptonate + phosphate</text>
        <dbReference type="Rhea" id="RHEA:14717"/>
        <dbReference type="ChEBI" id="CHEBI:15377"/>
        <dbReference type="ChEBI" id="CHEBI:16897"/>
        <dbReference type="ChEBI" id="CHEBI:43474"/>
        <dbReference type="ChEBI" id="CHEBI:58394"/>
        <dbReference type="ChEBI" id="CHEBI:58702"/>
        <dbReference type="EC" id="2.5.1.54"/>
    </reaction>
</comment>
<feature type="binding site" evidence="3">
    <location>
        <position position="362"/>
    </location>
    <ligand>
        <name>Mn(2+)</name>
        <dbReference type="ChEBI" id="CHEBI:29035"/>
    </ligand>
</feature>
<evidence type="ECO:0000256" key="4">
    <source>
        <dbReference type="RuleBase" id="RU363071"/>
    </source>
</evidence>
<dbReference type="GO" id="GO:0003849">
    <property type="term" value="F:3-deoxy-7-phosphoheptulonate synthase activity"/>
    <property type="evidence" value="ECO:0007669"/>
    <property type="project" value="UniProtKB-EC"/>
</dbReference>
<evidence type="ECO:0000256" key="2">
    <source>
        <dbReference type="ARBA" id="ARBA00022679"/>
    </source>
</evidence>
<keyword evidence="3" id="KW-0464">Manganese</keyword>
<keyword evidence="4" id="KW-0028">Amino-acid biosynthesis</keyword>
<keyword evidence="4" id="KW-0057">Aromatic amino acid biosynthesis</keyword>
<proteinExistence type="inferred from homology"/>
<keyword evidence="3" id="KW-0104">Cadmium</keyword>
<dbReference type="EC" id="2.5.1.54" evidence="4"/>
<feature type="region of interest" description="Disordered" evidence="5">
    <location>
        <begin position="1"/>
        <end position="33"/>
    </location>
</feature>
<dbReference type="EMBL" id="BMMU01000029">
    <property type="protein sequence ID" value="GGJ58856.1"/>
    <property type="molecule type" value="Genomic_DNA"/>
</dbReference>
<dbReference type="Gene3D" id="3.20.20.70">
    <property type="entry name" value="Aldolase class I"/>
    <property type="match status" value="1"/>
</dbReference>
<dbReference type="GO" id="GO:0008652">
    <property type="term" value="P:amino acid biosynthetic process"/>
    <property type="evidence" value="ECO:0007669"/>
    <property type="project" value="UniProtKB-KW"/>
</dbReference>
<evidence type="ECO:0000256" key="1">
    <source>
        <dbReference type="ARBA" id="ARBA00008911"/>
    </source>
</evidence>
<gene>
    <name evidence="6" type="primary">phzC1</name>
    <name evidence="6" type="ORF">GCM10012282_65260</name>
</gene>
<comment type="cofactor">
    <cofactor evidence="3">
        <name>Mn(2+)</name>
        <dbReference type="ChEBI" id="CHEBI:29035"/>
    </cofactor>
    <cofactor evidence="3">
        <name>Co(2+)</name>
        <dbReference type="ChEBI" id="CHEBI:48828"/>
    </cofactor>
    <cofactor evidence="3">
        <name>Cd(2+)</name>
        <dbReference type="ChEBI" id="CHEBI:48775"/>
    </cofactor>
    <text evidence="3">Binds 1 divalent cation per subunit. The enzyme is active with manganese, cobalt or cadmium ions.</text>
</comment>
<dbReference type="RefSeq" id="WP_229695521.1">
    <property type="nucleotide sequence ID" value="NZ_BAABER010000031.1"/>
</dbReference>
<comment type="pathway">
    <text evidence="4">Metabolic intermediate biosynthesis; chorismate biosynthesis; chorismate from D-erythrose 4-phosphate and phosphoenolpyruvate: step 1/7.</text>
</comment>
<feature type="binding site" evidence="3">
    <location>
        <begin position="234"/>
        <end position="235"/>
    </location>
    <ligand>
        <name>phosphoenolpyruvate</name>
        <dbReference type="ChEBI" id="CHEBI:58702"/>
    </ligand>
</feature>
<dbReference type="PANTHER" id="PTHR21337">
    <property type="entry name" value="PHOSPHO-2-DEHYDRO-3-DEOXYHEPTONATE ALDOLASE 1, 2"/>
    <property type="match status" value="1"/>
</dbReference>
<name>A0A917LDR0_9ACTN</name>
<feature type="binding site" evidence="3">
    <location>
        <position position="320"/>
    </location>
    <ligand>
        <name>Mn(2+)</name>
        <dbReference type="ChEBI" id="CHEBI:29035"/>
    </ligand>
</feature>
<feature type="binding site" evidence="3">
    <location>
        <position position="123"/>
    </location>
    <ligand>
        <name>phosphoenolpyruvate</name>
        <dbReference type="ChEBI" id="CHEBI:58702"/>
    </ligand>
</feature>
<evidence type="ECO:0000313" key="6">
    <source>
        <dbReference type="EMBL" id="GGJ58856.1"/>
    </source>
</evidence>